<dbReference type="HAMAP" id="MF_00688">
    <property type="entry name" value="Leu_Phe_trans"/>
    <property type="match status" value="1"/>
</dbReference>
<dbReference type="InterPro" id="IPR042221">
    <property type="entry name" value="Leu/Phe-tRNA_Trfase_N"/>
</dbReference>
<name>A0A2T0RVR4_9RHOB</name>
<dbReference type="AlphaFoldDB" id="A0A2T0RVR4"/>
<protein>
    <recommendedName>
        <fullName evidence="4">Leucyl/phenylalanyl-tRNA--protein transferase</fullName>
        <ecNumber evidence="4">2.3.2.6</ecNumber>
    </recommendedName>
    <alternativeName>
        <fullName evidence="4">L/F-transferase</fullName>
    </alternativeName>
    <alternativeName>
        <fullName evidence="4">Leucyltransferase</fullName>
    </alternativeName>
    <alternativeName>
        <fullName evidence="4">Phenyalanyltransferase</fullName>
    </alternativeName>
</protein>
<comment type="function">
    <text evidence="4">Functions in the N-end rule pathway of protein degradation where it conjugates Leu, Phe and, less efficiently, Met from aminoacyl-tRNAs to the N-termini of proteins containing an N-terminal arginine or lysine.</text>
</comment>
<dbReference type="Proteomes" id="UP000239480">
    <property type="component" value="Unassembled WGS sequence"/>
</dbReference>
<dbReference type="GO" id="GO:0030163">
    <property type="term" value="P:protein catabolic process"/>
    <property type="evidence" value="ECO:0007669"/>
    <property type="project" value="UniProtKB-UniRule"/>
</dbReference>
<proteinExistence type="inferred from homology"/>
<comment type="caution">
    <text evidence="5">The sequence shown here is derived from an EMBL/GenBank/DDBJ whole genome shotgun (WGS) entry which is preliminary data.</text>
</comment>
<gene>
    <name evidence="4" type="primary">aat</name>
    <name evidence="5" type="ORF">CLV78_102467</name>
</gene>
<comment type="subcellular location">
    <subcellularLocation>
        <location evidence="4">Cytoplasm</location>
    </subcellularLocation>
</comment>
<dbReference type="Pfam" id="PF03588">
    <property type="entry name" value="Leu_Phe_trans"/>
    <property type="match status" value="1"/>
</dbReference>
<dbReference type="PANTHER" id="PTHR30098">
    <property type="entry name" value="LEUCYL/PHENYLALANYL-TRNA--PROTEIN TRANSFERASE"/>
    <property type="match status" value="1"/>
</dbReference>
<dbReference type="Gene3D" id="3.30.70.3550">
    <property type="entry name" value="Leucyl/phenylalanyl-tRNA-protein transferase, N-terminal domain"/>
    <property type="match status" value="1"/>
</dbReference>
<organism evidence="5 6">
    <name type="scientific">Aliiruegeria haliotis</name>
    <dbReference type="NCBI Taxonomy" id="1280846"/>
    <lineage>
        <taxon>Bacteria</taxon>
        <taxon>Pseudomonadati</taxon>
        <taxon>Pseudomonadota</taxon>
        <taxon>Alphaproteobacteria</taxon>
        <taxon>Rhodobacterales</taxon>
        <taxon>Roseobacteraceae</taxon>
        <taxon>Aliiruegeria</taxon>
    </lineage>
</organism>
<evidence type="ECO:0000313" key="6">
    <source>
        <dbReference type="Proteomes" id="UP000239480"/>
    </source>
</evidence>
<evidence type="ECO:0000256" key="4">
    <source>
        <dbReference type="HAMAP-Rule" id="MF_00688"/>
    </source>
</evidence>
<evidence type="ECO:0000313" key="5">
    <source>
        <dbReference type="EMBL" id="PRY25289.1"/>
    </source>
</evidence>
<comment type="catalytic activity">
    <reaction evidence="4">
        <text>N-terminal L-lysyl-[protein] + L-leucyl-tRNA(Leu) = N-terminal L-leucyl-L-lysyl-[protein] + tRNA(Leu) + H(+)</text>
        <dbReference type="Rhea" id="RHEA:12340"/>
        <dbReference type="Rhea" id="RHEA-COMP:9613"/>
        <dbReference type="Rhea" id="RHEA-COMP:9622"/>
        <dbReference type="Rhea" id="RHEA-COMP:12670"/>
        <dbReference type="Rhea" id="RHEA-COMP:12671"/>
        <dbReference type="ChEBI" id="CHEBI:15378"/>
        <dbReference type="ChEBI" id="CHEBI:65249"/>
        <dbReference type="ChEBI" id="CHEBI:78442"/>
        <dbReference type="ChEBI" id="CHEBI:78494"/>
        <dbReference type="ChEBI" id="CHEBI:133043"/>
        <dbReference type="EC" id="2.3.2.6"/>
    </reaction>
</comment>
<dbReference type="GO" id="GO:0008914">
    <property type="term" value="F:leucyl-tRNA--protein transferase activity"/>
    <property type="evidence" value="ECO:0007669"/>
    <property type="project" value="UniProtKB-UniRule"/>
</dbReference>
<keyword evidence="2 4" id="KW-0808">Transferase</keyword>
<evidence type="ECO:0000256" key="2">
    <source>
        <dbReference type="ARBA" id="ARBA00022679"/>
    </source>
</evidence>
<keyword evidence="3 4" id="KW-0012">Acyltransferase</keyword>
<keyword evidence="1 4" id="KW-0963">Cytoplasm</keyword>
<evidence type="ECO:0000256" key="1">
    <source>
        <dbReference type="ARBA" id="ARBA00022490"/>
    </source>
</evidence>
<dbReference type="RefSeq" id="WP_106204201.1">
    <property type="nucleotide sequence ID" value="NZ_PVTD01000002.1"/>
</dbReference>
<dbReference type="InterPro" id="IPR004616">
    <property type="entry name" value="Leu/Phe-tRNA_Trfase"/>
</dbReference>
<dbReference type="Gene3D" id="3.40.630.70">
    <property type="entry name" value="Leucyl/phenylalanyl-tRNA-protein transferase, C-terminal domain"/>
    <property type="match status" value="1"/>
</dbReference>
<reference evidence="5 6" key="1">
    <citation type="submission" date="2018-03" db="EMBL/GenBank/DDBJ databases">
        <title>Genomic Encyclopedia of Archaeal and Bacterial Type Strains, Phase II (KMG-II): from individual species to whole genera.</title>
        <authorList>
            <person name="Goeker M."/>
        </authorList>
    </citation>
    <scope>NUCLEOTIDE SEQUENCE [LARGE SCALE GENOMIC DNA]</scope>
    <source>
        <strain evidence="5 6">DSM 29328</strain>
    </source>
</reference>
<dbReference type="OrthoDB" id="9790282at2"/>
<dbReference type="FunFam" id="3.40.630.70:FF:000001">
    <property type="entry name" value="Leucyl/phenylalanyl-tRNA--protein transferase"/>
    <property type="match status" value="1"/>
</dbReference>
<keyword evidence="6" id="KW-1185">Reference proteome</keyword>
<sequence length="213" mass="24032">MTGEITPELLLRAYAMGIFPMAETRASDDVFWVDPDHRGIIPLDGFHMSRSLRKRIRQEPFAITTDRDFAGVVAGCADRKETWINETIHDLYMRLHRAGFAHSLEVWDGPDLVGGVYGVTLGGAYFGESMFSRRRDASKIALAYLVDRLRIGGYRLFDTQFLTPHLASLGGVEITREDYHDMLEDALQVTADFIAPGRAPPAYWLLHRSIQTS</sequence>
<comment type="catalytic activity">
    <reaction evidence="4">
        <text>L-phenylalanyl-tRNA(Phe) + an N-terminal L-alpha-aminoacyl-[protein] = an N-terminal L-phenylalanyl-L-alpha-aminoacyl-[protein] + tRNA(Phe)</text>
        <dbReference type="Rhea" id="RHEA:43632"/>
        <dbReference type="Rhea" id="RHEA-COMP:9668"/>
        <dbReference type="Rhea" id="RHEA-COMP:9699"/>
        <dbReference type="Rhea" id="RHEA-COMP:10636"/>
        <dbReference type="Rhea" id="RHEA-COMP:10637"/>
        <dbReference type="ChEBI" id="CHEBI:78442"/>
        <dbReference type="ChEBI" id="CHEBI:78531"/>
        <dbReference type="ChEBI" id="CHEBI:78597"/>
        <dbReference type="ChEBI" id="CHEBI:83561"/>
        <dbReference type="EC" id="2.3.2.6"/>
    </reaction>
</comment>
<dbReference type="EMBL" id="PVTD01000002">
    <property type="protein sequence ID" value="PRY25289.1"/>
    <property type="molecule type" value="Genomic_DNA"/>
</dbReference>
<dbReference type="EC" id="2.3.2.6" evidence="4"/>
<accession>A0A2T0RVR4</accession>
<evidence type="ECO:0000256" key="3">
    <source>
        <dbReference type="ARBA" id="ARBA00023315"/>
    </source>
</evidence>
<comment type="similarity">
    <text evidence="4">Belongs to the L/F-transferase family.</text>
</comment>
<comment type="catalytic activity">
    <reaction evidence="4">
        <text>N-terminal L-arginyl-[protein] + L-leucyl-tRNA(Leu) = N-terminal L-leucyl-L-arginyl-[protein] + tRNA(Leu) + H(+)</text>
        <dbReference type="Rhea" id="RHEA:50416"/>
        <dbReference type="Rhea" id="RHEA-COMP:9613"/>
        <dbReference type="Rhea" id="RHEA-COMP:9622"/>
        <dbReference type="Rhea" id="RHEA-COMP:12672"/>
        <dbReference type="Rhea" id="RHEA-COMP:12673"/>
        <dbReference type="ChEBI" id="CHEBI:15378"/>
        <dbReference type="ChEBI" id="CHEBI:64719"/>
        <dbReference type="ChEBI" id="CHEBI:78442"/>
        <dbReference type="ChEBI" id="CHEBI:78494"/>
        <dbReference type="ChEBI" id="CHEBI:133044"/>
        <dbReference type="EC" id="2.3.2.6"/>
    </reaction>
</comment>
<dbReference type="InterPro" id="IPR042203">
    <property type="entry name" value="Leu/Phe-tRNA_Trfase_C"/>
</dbReference>
<dbReference type="PANTHER" id="PTHR30098:SF2">
    <property type="entry name" value="LEUCYL_PHENYLALANYL-TRNA--PROTEIN TRANSFERASE"/>
    <property type="match status" value="1"/>
</dbReference>
<dbReference type="NCBIfam" id="TIGR00667">
    <property type="entry name" value="aat"/>
    <property type="match status" value="1"/>
</dbReference>
<dbReference type="SUPFAM" id="SSF55729">
    <property type="entry name" value="Acyl-CoA N-acyltransferases (Nat)"/>
    <property type="match status" value="1"/>
</dbReference>
<dbReference type="InterPro" id="IPR016181">
    <property type="entry name" value="Acyl_CoA_acyltransferase"/>
</dbReference>
<dbReference type="GO" id="GO:0005737">
    <property type="term" value="C:cytoplasm"/>
    <property type="evidence" value="ECO:0007669"/>
    <property type="project" value="UniProtKB-SubCell"/>
</dbReference>